<keyword evidence="8" id="KW-0029">Amino-acid transport</keyword>
<gene>
    <name evidence="14" type="ORF">IV38_GL001214</name>
</gene>
<accession>A0A0R2FK86</accession>
<evidence type="ECO:0000256" key="4">
    <source>
        <dbReference type="ARBA" id="ARBA00022519"/>
    </source>
</evidence>
<keyword evidence="4" id="KW-0997">Cell inner membrane</keyword>
<dbReference type="GO" id="GO:0016887">
    <property type="term" value="F:ATP hydrolysis activity"/>
    <property type="evidence" value="ECO:0007669"/>
    <property type="project" value="InterPro"/>
</dbReference>
<evidence type="ECO:0000313" key="14">
    <source>
        <dbReference type="EMBL" id="KRN29000.1"/>
    </source>
</evidence>
<dbReference type="EMBL" id="JQAT01000002">
    <property type="protein sequence ID" value="KRN29000.1"/>
    <property type="molecule type" value="Genomic_DNA"/>
</dbReference>
<evidence type="ECO:0000313" key="15">
    <source>
        <dbReference type="Proteomes" id="UP000051751"/>
    </source>
</evidence>
<keyword evidence="2" id="KW-0813">Transport</keyword>
<dbReference type="RefSeq" id="WP_057768855.1">
    <property type="nucleotide sequence ID" value="NZ_JQAT01000002.1"/>
</dbReference>
<dbReference type="PANTHER" id="PTHR42798:SF6">
    <property type="entry name" value="CELL DIVISION ATP-BINDING PROTEIN FTSE"/>
    <property type="match status" value="1"/>
</dbReference>
<name>A0A0R2FK86_9LACO</name>
<keyword evidence="3" id="KW-1003">Cell membrane</keyword>
<reference evidence="14 15" key="1">
    <citation type="journal article" date="2015" name="Genome Announc.">
        <title>Expanding the biotechnology potential of lactobacilli through comparative genomics of 213 strains and associated genera.</title>
        <authorList>
            <person name="Sun Z."/>
            <person name="Harris H.M."/>
            <person name="McCann A."/>
            <person name="Guo C."/>
            <person name="Argimon S."/>
            <person name="Zhang W."/>
            <person name="Yang X."/>
            <person name="Jeffery I.B."/>
            <person name="Cooney J.C."/>
            <person name="Kagawa T.F."/>
            <person name="Liu W."/>
            <person name="Song Y."/>
            <person name="Salvetti E."/>
            <person name="Wrobel A."/>
            <person name="Rasinkangas P."/>
            <person name="Parkhill J."/>
            <person name="Rea M.C."/>
            <person name="O'Sullivan O."/>
            <person name="Ritari J."/>
            <person name="Douillard F.P."/>
            <person name="Paul Ross R."/>
            <person name="Yang R."/>
            <person name="Briner A.E."/>
            <person name="Felis G.E."/>
            <person name="de Vos W.M."/>
            <person name="Barrangou R."/>
            <person name="Klaenhammer T.R."/>
            <person name="Caufield P.W."/>
            <person name="Cui Y."/>
            <person name="Zhang H."/>
            <person name="O'Toole P.W."/>
        </authorList>
    </citation>
    <scope>NUCLEOTIDE SEQUENCE [LARGE SCALE GENOMIC DNA]</scope>
    <source>
        <strain evidence="14 15">ATCC BAA-66</strain>
    </source>
</reference>
<dbReference type="Pfam" id="PF00005">
    <property type="entry name" value="ABC_tran"/>
    <property type="match status" value="1"/>
</dbReference>
<comment type="similarity">
    <text evidence="11">Belongs to the ABC transporter superfamily. Macrolide exporter (TC 3.A.1.122) family.</text>
</comment>
<dbReference type="Proteomes" id="UP000051751">
    <property type="component" value="Unassembled WGS sequence"/>
</dbReference>
<comment type="caution">
    <text evidence="14">The sequence shown here is derived from an EMBL/GenBank/DDBJ whole genome shotgun (WGS) entry which is preliminary data.</text>
</comment>
<dbReference type="Pfam" id="PF12704">
    <property type="entry name" value="MacB_PCD"/>
    <property type="match status" value="1"/>
</dbReference>
<evidence type="ECO:0000256" key="11">
    <source>
        <dbReference type="ARBA" id="ARBA00038388"/>
    </source>
</evidence>
<dbReference type="InterPro" id="IPR027417">
    <property type="entry name" value="P-loop_NTPase"/>
</dbReference>
<dbReference type="InterPro" id="IPR003838">
    <property type="entry name" value="ABC3_permease_C"/>
</dbReference>
<evidence type="ECO:0000256" key="1">
    <source>
        <dbReference type="ARBA" id="ARBA00004429"/>
    </source>
</evidence>
<dbReference type="PATRIC" id="fig|81857.3.peg.1220"/>
<dbReference type="FunFam" id="3.40.50.300:FF:000032">
    <property type="entry name" value="Export ABC transporter ATP-binding protein"/>
    <property type="match status" value="1"/>
</dbReference>
<keyword evidence="5 12" id="KW-0812">Transmembrane</keyword>
<keyword evidence="10 12" id="KW-0472">Membrane</keyword>
<dbReference type="SMART" id="SM00382">
    <property type="entry name" value="AAA"/>
    <property type="match status" value="1"/>
</dbReference>
<feature type="domain" description="ABC transporter" evidence="13">
    <location>
        <begin position="4"/>
        <end position="243"/>
    </location>
</feature>
<evidence type="ECO:0000259" key="13">
    <source>
        <dbReference type="PROSITE" id="PS50893"/>
    </source>
</evidence>
<evidence type="ECO:0000256" key="10">
    <source>
        <dbReference type="ARBA" id="ARBA00023136"/>
    </source>
</evidence>
<feature type="transmembrane region" description="Helical" evidence="12">
    <location>
        <begin position="553"/>
        <end position="581"/>
    </location>
</feature>
<dbReference type="InterPro" id="IPR017911">
    <property type="entry name" value="MacB-like_ATP-bd"/>
</dbReference>
<dbReference type="CDD" id="cd03255">
    <property type="entry name" value="ABC_MJ0796_LolCDE_FtsE"/>
    <property type="match status" value="1"/>
</dbReference>
<dbReference type="InterPro" id="IPR025857">
    <property type="entry name" value="MacB_PCD"/>
</dbReference>
<dbReference type="InterPro" id="IPR017871">
    <property type="entry name" value="ABC_transporter-like_CS"/>
</dbReference>
<dbReference type="PANTHER" id="PTHR42798">
    <property type="entry name" value="LIPOPROTEIN-RELEASING SYSTEM ATP-BINDING PROTEIN LOLD"/>
    <property type="match status" value="1"/>
</dbReference>
<dbReference type="GO" id="GO:0098796">
    <property type="term" value="C:membrane protein complex"/>
    <property type="evidence" value="ECO:0007669"/>
    <property type="project" value="UniProtKB-ARBA"/>
</dbReference>
<feature type="transmembrane region" description="Helical" evidence="12">
    <location>
        <begin position="601"/>
        <end position="620"/>
    </location>
</feature>
<evidence type="ECO:0000256" key="9">
    <source>
        <dbReference type="ARBA" id="ARBA00022989"/>
    </source>
</evidence>
<dbReference type="PROSITE" id="PS00211">
    <property type="entry name" value="ABC_TRANSPORTER_1"/>
    <property type="match status" value="1"/>
</dbReference>
<feature type="transmembrane region" description="Helical" evidence="12">
    <location>
        <begin position="503"/>
        <end position="532"/>
    </location>
</feature>
<evidence type="ECO:0000256" key="2">
    <source>
        <dbReference type="ARBA" id="ARBA00022448"/>
    </source>
</evidence>
<proteinExistence type="inferred from homology"/>
<dbReference type="GO" id="GO:0005886">
    <property type="term" value="C:plasma membrane"/>
    <property type="evidence" value="ECO:0007669"/>
    <property type="project" value="UniProtKB-SubCell"/>
</dbReference>
<evidence type="ECO:0000256" key="12">
    <source>
        <dbReference type="SAM" id="Phobius"/>
    </source>
</evidence>
<dbReference type="Pfam" id="PF02687">
    <property type="entry name" value="FtsX"/>
    <property type="match status" value="1"/>
</dbReference>
<dbReference type="AlphaFoldDB" id="A0A0R2FK86"/>
<dbReference type="Gene3D" id="3.40.50.300">
    <property type="entry name" value="P-loop containing nucleotide triphosphate hydrolases"/>
    <property type="match status" value="1"/>
</dbReference>
<feature type="transmembrane region" description="Helical" evidence="12">
    <location>
        <begin position="266"/>
        <end position="293"/>
    </location>
</feature>
<evidence type="ECO:0000256" key="8">
    <source>
        <dbReference type="ARBA" id="ARBA00022970"/>
    </source>
</evidence>
<organism evidence="14 15">
    <name type="scientific">Lactobacillus selangorensis</name>
    <dbReference type="NCBI Taxonomy" id="81857"/>
    <lineage>
        <taxon>Bacteria</taxon>
        <taxon>Bacillati</taxon>
        <taxon>Bacillota</taxon>
        <taxon>Bacilli</taxon>
        <taxon>Lactobacillales</taxon>
        <taxon>Lactobacillaceae</taxon>
        <taxon>Lactobacillus</taxon>
    </lineage>
</organism>
<comment type="subcellular location">
    <subcellularLocation>
        <location evidence="1">Cell inner membrane</location>
        <topology evidence="1">Multi-pass membrane protein</topology>
    </subcellularLocation>
</comment>
<dbReference type="GO" id="GO:0005524">
    <property type="term" value="F:ATP binding"/>
    <property type="evidence" value="ECO:0007669"/>
    <property type="project" value="UniProtKB-KW"/>
</dbReference>
<protein>
    <submittedName>
        <fullName evidence="14">Phosphonate-transporting ATPase</fullName>
    </submittedName>
</protein>
<dbReference type="OrthoDB" id="2079174at2"/>
<dbReference type="GO" id="GO:0022857">
    <property type="term" value="F:transmembrane transporter activity"/>
    <property type="evidence" value="ECO:0007669"/>
    <property type="project" value="UniProtKB-ARBA"/>
</dbReference>
<evidence type="ECO:0000256" key="7">
    <source>
        <dbReference type="ARBA" id="ARBA00022840"/>
    </source>
</evidence>
<dbReference type="SUPFAM" id="SSF52540">
    <property type="entry name" value="P-loop containing nucleoside triphosphate hydrolases"/>
    <property type="match status" value="1"/>
</dbReference>
<evidence type="ECO:0000256" key="6">
    <source>
        <dbReference type="ARBA" id="ARBA00022741"/>
    </source>
</evidence>
<keyword evidence="9 12" id="KW-1133">Transmembrane helix</keyword>
<evidence type="ECO:0000256" key="3">
    <source>
        <dbReference type="ARBA" id="ARBA00022475"/>
    </source>
</evidence>
<dbReference type="GO" id="GO:0006865">
    <property type="term" value="P:amino acid transport"/>
    <property type="evidence" value="ECO:0007669"/>
    <property type="project" value="UniProtKB-KW"/>
</dbReference>
<dbReference type="InterPro" id="IPR003593">
    <property type="entry name" value="AAA+_ATPase"/>
</dbReference>
<dbReference type="PROSITE" id="PS50893">
    <property type="entry name" value="ABC_TRANSPORTER_2"/>
    <property type="match status" value="1"/>
</dbReference>
<evidence type="ECO:0000256" key="5">
    <source>
        <dbReference type="ARBA" id="ARBA00022692"/>
    </source>
</evidence>
<sequence length="635" mass="69308">MSFMEIKDIRKSYQLADGTEFPVLKGISLDFNRGEFVSILGESGGGKTTLMNILGGLDNHYEGDVVVNGQSLKKMSEKQLDNYRRQTVGFVFQNFNLISHLTILDNVMVGLEMTTMSHKEQVETATNLLKKVGLEQHLHKHPNQLSGGQKQRVAIARALASDPEIIIADEPTGALDSGNTHEIMDILNGIAKDGKLVICVTHSQEVADYGTRIVHMDDGKVSQDERIKPAYPTPADKQVTPTKHLSFSANFNMALKHMRYNLGRNVLIIIGAAVGIISVLLMLALGTGVTGYINEQVGSQVNPMSIQVTQKVKQGNDNPHASDMKTADINKLKQLKNVSSVEKGYFAQGAQVQYDKKNAQAQIFQTYNKTMLKKDLITGKEPLAENTIVLTKDAAKKFAKNYKQMVGKQVTFYMNTVNDQKQPVILKQTLTVSGISKSSMATSFKTMQNVFATQNMTLAPNFATVNVNNLSNVKSVQSKIKADHYTITGAGAIVDTLNTYVQLAFYVLAGIAGISLLVSAIMIIVVLYISVAERTQEIGILRALGVRKSDIRSLFFSESFLIGLFSSVLGIIVVFGLQVLINRASQGFIHYDLIQLTGGQILFGLLASILISIIAAIAPAGRAAKLDPVEALSHD</sequence>
<dbReference type="InterPro" id="IPR003439">
    <property type="entry name" value="ABC_transporter-like_ATP-bd"/>
</dbReference>
<keyword evidence="6" id="KW-0547">Nucleotide-binding</keyword>
<keyword evidence="7" id="KW-0067">ATP-binding</keyword>